<protein>
    <submittedName>
        <fullName evidence="2">Uncharacterized protein</fullName>
    </submittedName>
</protein>
<accession>A0A1W1EBJ0</accession>
<organism evidence="2">
    <name type="scientific">hydrothermal vent metagenome</name>
    <dbReference type="NCBI Taxonomy" id="652676"/>
    <lineage>
        <taxon>unclassified sequences</taxon>
        <taxon>metagenomes</taxon>
        <taxon>ecological metagenomes</taxon>
    </lineage>
</organism>
<keyword evidence="1" id="KW-1133">Transmembrane helix</keyword>
<sequence length="45" mass="5149">MFQKIAPLIVLTIFAISVYFMMTGMNKALDMTDHTKVKAKQEQSK</sequence>
<reference evidence="2" key="1">
    <citation type="submission" date="2016-10" db="EMBL/GenBank/DDBJ databases">
        <authorList>
            <person name="de Groot N.N."/>
        </authorList>
    </citation>
    <scope>NUCLEOTIDE SEQUENCE</scope>
</reference>
<name>A0A1W1EBJ0_9ZZZZ</name>
<gene>
    <name evidence="2" type="ORF">MNB_SV-5-1710</name>
</gene>
<dbReference type="AlphaFoldDB" id="A0A1W1EBJ0"/>
<proteinExistence type="predicted"/>
<evidence type="ECO:0000313" key="2">
    <source>
        <dbReference type="EMBL" id="SFZ97391.1"/>
    </source>
</evidence>
<feature type="transmembrane region" description="Helical" evidence="1">
    <location>
        <begin position="6"/>
        <end position="22"/>
    </location>
</feature>
<dbReference type="EMBL" id="FPKX01000005">
    <property type="protein sequence ID" value="SFZ97391.1"/>
    <property type="molecule type" value="Genomic_DNA"/>
</dbReference>
<keyword evidence="1" id="KW-0812">Transmembrane</keyword>
<keyword evidence="1" id="KW-0472">Membrane</keyword>
<evidence type="ECO:0000256" key="1">
    <source>
        <dbReference type="SAM" id="Phobius"/>
    </source>
</evidence>